<dbReference type="Pfam" id="PF10129">
    <property type="entry name" value="OpgC_C"/>
    <property type="match status" value="1"/>
</dbReference>
<keyword evidence="4" id="KW-1185">Reference proteome</keyword>
<organism evidence="3 4">
    <name type="scientific">Wenxinia saemankumensis</name>
    <dbReference type="NCBI Taxonomy" id="1447782"/>
    <lineage>
        <taxon>Bacteria</taxon>
        <taxon>Pseudomonadati</taxon>
        <taxon>Pseudomonadota</taxon>
        <taxon>Alphaproteobacteria</taxon>
        <taxon>Rhodobacterales</taxon>
        <taxon>Roseobacteraceae</taxon>
        <taxon>Wenxinia</taxon>
    </lineage>
</organism>
<keyword evidence="2" id="KW-1133">Transmembrane helix</keyword>
<name>A0A1M6HFR6_9RHOB</name>
<evidence type="ECO:0000313" key="4">
    <source>
        <dbReference type="Proteomes" id="UP000184292"/>
    </source>
</evidence>
<feature type="transmembrane region" description="Helical" evidence="2">
    <location>
        <begin position="348"/>
        <end position="367"/>
    </location>
</feature>
<dbReference type="Proteomes" id="UP000184292">
    <property type="component" value="Unassembled WGS sequence"/>
</dbReference>
<dbReference type="STRING" id="1447782.SAMN05444417_3208"/>
<feature type="transmembrane region" description="Helical" evidence="2">
    <location>
        <begin position="255"/>
        <end position="273"/>
    </location>
</feature>
<dbReference type="PANTHER" id="PTHR38592">
    <property type="entry name" value="BLL4819 PROTEIN"/>
    <property type="match status" value="1"/>
</dbReference>
<protein>
    <recommendedName>
        <fullName evidence="5">OpgC protein</fullName>
    </recommendedName>
</protein>
<feature type="compositionally biased region" description="Basic and acidic residues" evidence="1">
    <location>
        <begin position="404"/>
        <end position="414"/>
    </location>
</feature>
<feature type="transmembrane region" description="Helical" evidence="2">
    <location>
        <begin position="223"/>
        <end position="243"/>
    </location>
</feature>
<evidence type="ECO:0000256" key="2">
    <source>
        <dbReference type="SAM" id="Phobius"/>
    </source>
</evidence>
<feature type="transmembrane region" description="Helical" evidence="2">
    <location>
        <begin position="168"/>
        <end position="188"/>
    </location>
</feature>
<proteinExistence type="predicted"/>
<accession>A0A1M6HFR6</accession>
<sequence>MSRSDGTLVRFPRAATPPAPAPSPPTPGRSERDPRIDLFRGLALVMILIDHMPGNPYEAGTIRNFGFSDAAEAFFVMSGIAAGLAYSGGFARWTHGGGSLWRAVAPLWLRSWTLYLVQLFLTVFALAAFAWAAAAFGNAEFLQMHNTGLFHERTGEALTGLLTLTYQVGYVNILPTYIVLLLVAPVAFWAGLRHPWHVIAVSLVLWFFAGLERWNVPNWPGGGGWFFSPLTWQCIFVIGLMIGIRQRQGRPLVPYNFALMFVASAFVFFTLAWREIPELGAAMNERMWQLGQWGVPGNLVAHNKTYLGLPRLLHVLALVYVLSCLPWIRTLAATRGAAPLRLLGRQGLLVFAAGTVLALMGQIAMDLRPDEAWLPWALPPIALAISFALAWVKDQGRGIASLAERRAGPAEPREPAPAPQARTGIAT</sequence>
<dbReference type="RefSeq" id="WP_083601429.1">
    <property type="nucleotide sequence ID" value="NZ_FQYO01000006.1"/>
</dbReference>
<feature type="region of interest" description="Disordered" evidence="1">
    <location>
        <begin position="1"/>
        <end position="33"/>
    </location>
</feature>
<gene>
    <name evidence="3" type="ORF">SAMN05444417_3208</name>
</gene>
<feature type="transmembrane region" description="Helical" evidence="2">
    <location>
        <begin position="373"/>
        <end position="392"/>
    </location>
</feature>
<reference evidence="3 4" key="1">
    <citation type="submission" date="2016-11" db="EMBL/GenBank/DDBJ databases">
        <authorList>
            <person name="Jaros S."/>
            <person name="Januszkiewicz K."/>
            <person name="Wedrychowicz H."/>
        </authorList>
    </citation>
    <scope>NUCLEOTIDE SEQUENCE [LARGE SCALE GENOMIC DNA]</scope>
    <source>
        <strain evidence="3 4">DSM 100565</strain>
    </source>
</reference>
<evidence type="ECO:0000313" key="3">
    <source>
        <dbReference type="EMBL" id="SHJ21015.1"/>
    </source>
</evidence>
<dbReference type="PANTHER" id="PTHR38592:SF3">
    <property type="entry name" value="BLL4819 PROTEIN"/>
    <property type="match status" value="1"/>
</dbReference>
<dbReference type="PIRSF" id="PIRSF028704">
    <property type="entry name" value="UPC028704"/>
    <property type="match status" value="1"/>
</dbReference>
<evidence type="ECO:0000256" key="1">
    <source>
        <dbReference type="SAM" id="MobiDB-lite"/>
    </source>
</evidence>
<keyword evidence="2" id="KW-0812">Transmembrane</keyword>
<feature type="compositionally biased region" description="Pro residues" evidence="1">
    <location>
        <begin position="15"/>
        <end position="27"/>
    </location>
</feature>
<dbReference type="EMBL" id="FQYO01000006">
    <property type="protein sequence ID" value="SHJ21015.1"/>
    <property type="molecule type" value="Genomic_DNA"/>
</dbReference>
<feature type="transmembrane region" description="Helical" evidence="2">
    <location>
        <begin position="74"/>
        <end position="93"/>
    </location>
</feature>
<feature type="transmembrane region" description="Helical" evidence="2">
    <location>
        <begin position="114"/>
        <end position="136"/>
    </location>
</feature>
<feature type="transmembrane region" description="Helical" evidence="2">
    <location>
        <begin position="312"/>
        <end position="328"/>
    </location>
</feature>
<dbReference type="OrthoDB" id="9775975at2"/>
<feature type="region of interest" description="Disordered" evidence="1">
    <location>
        <begin position="404"/>
        <end position="427"/>
    </location>
</feature>
<keyword evidence="2" id="KW-0472">Membrane</keyword>
<dbReference type="InterPro" id="IPR014550">
    <property type="entry name" value="UCP028704_OpgC"/>
</dbReference>
<dbReference type="AlphaFoldDB" id="A0A1M6HFR6"/>
<evidence type="ECO:0008006" key="5">
    <source>
        <dbReference type="Google" id="ProtNLM"/>
    </source>
</evidence>